<evidence type="ECO:0000259" key="2">
    <source>
        <dbReference type="Pfam" id="PF07883"/>
    </source>
</evidence>
<dbReference type="InterPro" id="IPR051610">
    <property type="entry name" value="GPI/OXD"/>
</dbReference>
<reference evidence="3 4" key="1">
    <citation type="journal article" date="2024" name="Curr. Microbiol.">
        <title>Luteibacter sahnii sp. nov., A Novel Yellow-Colored Xanthomonadin Pigment Producing Probiotic Bacterium from Healthy Rice Seed Microbiome.</title>
        <authorList>
            <person name="Jaiswal G."/>
            <person name="Rana R."/>
            <person name="Nayak P.K."/>
            <person name="Chouhan R."/>
            <person name="Gandhi S.G."/>
            <person name="Patel H.K."/>
            <person name="Patil P.B."/>
        </authorList>
    </citation>
    <scope>NUCLEOTIDE SEQUENCE [LARGE SCALE GENOMIC DNA]</scope>
    <source>
        <strain evidence="3 4">PPL201</strain>
    </source>
</reference>
<dbReference type="PANTHER" id="PTHR35848:SF9">
    <property type="entry name" value="SLL1358 PROTEIN"/>
    <property type="match status" value="1"/>
</dbReference>
<dbReference type="PANTHER" id="PTHR35848">
    <property type="entry name" value="OXALATE-BINDING PROTEIN"/>
    <property type="match status" value="1"/>
</dbReference>
<feature type="domain" description="Cupin type-2" evidence="2">
    <location>
        <begin position="56"/>
        <end position="126"/>
    </location>
</feature>
<dbReference type="CDD" id="cd02224">
    <property type="entry name" value="cupin_SPO2919-like"/>
    <property type="match status" value="1"/>
</dbReference>
<dbReference type="Gene3D" id="2.60.120.10">
    <property type="entry name" value="Jelly Rolls"/>
    <property type="match status" value="1"/>
</dbReference>
<keyword evidence="4" id="KW-1185">Reference proteome</keyword>
<comment type="caution">
    <text evidence="3">The sequence shown here is derived from an EMBL/GenBank/DDBJ whole genome shotgun (WGS) entry which is preliminary data.</text>
</comment>
<dbReference type="InterPro" id="IPR014710">
    <property type="entry name" value="RmlC-like_jellyroll"/>
</dbReference>
<evidence type="ECO:0000313" key="4">
    <source>
        <dbReference type="Proteomes" id="UP001528850"/>
    </source>
</evidence>
<organism evidence="3 4">
    <name type="scientific">Luteibacter sahnii</name>
    <dbReference type="NCBI Taxonomy" id="3021977"/>
    <lineage>
        <taxon>Bacteria</taxon>
        <taxon>Pseudomonadati</taxon>
        <taxon>Pseudomonadota</taxon>
        <taxon>Gammaproteobacteria</taxon>
        <taxon>Lysobacterales</taxon>
        <taxon>Rhodanobacteraceae</taxon>
        <taxon>Luteibacter</taxon>
    </lineage>
</organism>
<sequence>MSNPSLSHHSVAVVADEAPARLAPSNYPEPFASMMEGRIKRPLGDLFGLQGFGVNHVTLPPGAISALHYRHSVQDEFVFVLTGELTLVHDAGETLLRAGHGAGFPSGGTAHHLVNRSDADATYLEVGDRRPGDSVSYPNDDLQAVRSASGWLFEHKDGQPY</sequence>
<dbReference type="RefSeq" id="WP_320550485.1">
    <property type="nucleotide sequence ID" value="NZ_JAQLOK010000002.1"/>
</dbReference>
<dbReference type="EMBL" id="JARJJS010000001">
    <property type="protein sequence ID" value="MDF4024153.1"/>
    <property type="molecule type" value="Genomic_DNA"/>
</dbReference>
<dbReference type="InterPro" id="IPR011051">
    <property type="entry name" value="RmlC_Cupin_sf"/>
</dbReference>
<keyword evidence="1" id="KW-0479">Metal-binding</keyword>
<dbReference type="Pfam" id="PF07883">
    <property type="entry name" value="Cupin_2"/>
    <property type="match status" value="1"/>
</dbReference>
<dbReference type="InterPro" id="IPR013096">
    <property type="entry name" value="Cupin_2"/>
</dbReference>
<proteinExistence type="predicted"/>
<dbReference type="SUPFAM" id="SSF51182">
    <property type="entry name" value="RmlC-like cupins"/>
    <property type="match status" value="1"/>
</dbReference>
<gene>
    <name evidence="3" type="ORF">P3W24_04100</name>
</gene>
<accession>A0ABT6B7V6</accession>
<dbReference type="Proteomes" id="UP001528850">
    <property type="component" value="Unassembled WGS sequence"/>
</dbReference>
<name>A0ABT6B7V6_9GAMM</name>
<evidence type="ECO:0000313" key="3">
    <source>
        <dbReference type="EMBL" id="MDF4024153.1"/>
    </source>
</evidence>
<evidence type="ECO:0000256" key="1">
    <source>
        <dbReference type="ARBA" id="ARBA00022723"/>
    </source>
</evidence>
<protein>
    <submittedName>
        <fullName evidence="3">Cupin domain-containing protein</fullName>
    </submittedName>
</protein>